<dbReference type="GO" id="GO:0006754">
    <property type="term" value="P:ATP biosynthetic process"/>
    <property type="evidence" value="ECO:0007669"/>
    <property type="project" value="TreeGrafter"/>
</dbReference>
<organism evidence="5 6">
    <name type="scientific">Mycetocola reblochoni REB411</name>
    <dbReference type="NCBI Taxonomy" id="1255698"/>
    <lineage>
        <taxon>Bacteria</taxon>
        <taxon>Bacillati</taxon>
        <taxon>Actinomycetota</taxon>
        <taxon>Actinomycetes</taxon>
        <taxon>Micrococcales</taxon>
        <taxon>Microbacteriaceae</taxon>
        <taxon>Mycetocola</taxon>
    </lineage>
</organism>
<dbReference type="PANTHER" id="PTHR21340:SF0">
    <property type="entry name" value="BIS(5'-NUCLEOSYL)-TETRAPHOSPHATASE [ASYMMETRICAL]"/>
    <property type="match status" value="1"/>
</dbReference>
<evidence type="ECO:0000256" key="1">
    <source>
        <dbReference type="ARBA" id="ARBA00005582"/>
    </source>
</evidence>
<comment type="similarity">
    <text evidence="1 3">Belongs to the Nudix hydrolase family.</text>
</comment>
<dbReference type="PRINTS" id="PR00502">
    <property type="entry name" value="NUDIXFAMILY"/>
</dbReference>
<dbReference type="CDD" id="cd07067">
    <property type="entry name" value="HP_PGM_like"/>
    <property type="match status" value="1"/>
</dbReference>
<sequence length="314" mass="32745">MSGELAIYAAGAVCWRVGGSGSVKVLLVDRPGHNDISLPKGKVDPGETLPQTAVREVKEETGLSVVLGQPLGITRYALASGRTKIVHYWAAEVGAGTLRDTDFRPNDEISGLRWVGIEKAKRLLSYAHDVDIVEAFQAQLDAGVSSTYSVSVLRHAKAVSPGSWNGADAGRPLTPRGRAQAEAIVPTLSAFGVARINASDAVRCQQTVLPLSAAARTAVKAVPVLSQDAYEDGEGDLAAVAETRVRTARNAVVCSHGPVIPAFLAELALASGSPRGSYLSSAAILDTSAFSVVHLDSRTDGAGIVAVETYPPRA</sequence>
<dbReference type="PROSITE" id="PS51462">
    <property type="entry name" value="NUDIX"/>
    <property type="match status" value="1"/>
</dbReference>
<dbReference type="Gene3D" id="3.90.79.10">
    <property type="entry name" value="Nucleoside Triphosphate Pyrophosphohydrolase"/>
    <property type="match status" value="1"/>
</dbReference>
<accession>A0A1R4JQX6</accession>
<name>A0A1R4JQX6_9MICO</name>
<dbReference type="AlphaFoldDB" id="A0A1R4JQX6"/>
<dbReference type="InterPro" id="IPR000086">
    <property type="entry name" value="NUDIX_hydrolase_dom"/>
</dbReference>
<dbReference type="InterPro" id="IPR013078">
    <property type="entry name" value="His_Pase_superF_clade-1"/>
</dbReference>
<evidence type="ECO:0000256" key="3">
    <source>
        <dbReference type="RuleBase" id="RU003476"/>
    </source>
</evidence>
<dbReference type="InterPro" id="IPR020476">
    <property type="entry name" value="Nudix_hydrolase"/>
</dbReference>
<dbReference type="SMART" id="SM00855">
    <property type="entry name" value="PGAM"/>
    <property type="match status" value="1"/>
</dbReference>
<dbReference type="InterPro" id="IPR051325">
    <property type="entry name" value="Nudix_hydrolase_domain"/>
</dbReference>
<dbReference type="Pfam" id="PF00300">
    <property type="entry name" value="His_Phos_1"/>
    <property type="match status" value="1"/>
</dbReference>
<evidence type="ECO:0000256" key="2">
    <source>
        <dbReference type="ARBA" id="ARBA00022801"/>
    </source>
</evidence>
<dbReference type="PANTHER" id="PTHR21340">
    <property type="entry name" value="DIADENOSINE 5,5-P1,P4-TETRAPHOSPHATE PYROPHOSPHOHYDROLASE MUTT"/>
    <property type="match status" value="1"/>
</dbReference>
<dbReference type="OrthoDB" id="4287477at2"/>
<evidence type="ECO:0000313" key="6">
    <source>
        <dbReference type="Proteomes" id="UP000196778"/>
    </source>
</evidence>
<reference evidence="6" key="1">
    <citation type="submission" date="2017-02" db="EMBL/GenBank/DDBJ databases">
        <authorList>
            <person name="Dridi B."/>
        </authorList>
    </citation>
    <scope>NUCLEOTIDE SEQUENCE [LARGE SCALE GENOMIC DNA]</scope>
    <source>
        <strain evidence="6">EB411</strain>
    </source>
</reference>
<keyword evidence="6" id="KW-1185">Reference proteome</keyword>
<dbReference type="Gene3D" id="3.40.50.1240">
    <property type="entry name" value="Phosphoglycerate mutase-like"/>
    <property type="match status" value="1"/>
</dbReference>
<dbReference type="Pfam" id="PF00293">
    <property type="entry name" value="NUDIX"/>
    <property type="match status" value="1"/>
</dbReference>
<dbReference type="Proteomes" id="UP000196778">
    <property type="component" value="Unassembled WGS sequence"/>
</dbReference>
<feature type="domain" description="Nudix hydrolase" evidence="4">
    <location>
        <begin position="7"/>
        <end position="138"/>
    </location>
</feature>
<dbReference type="SUPFAM" id="SSF55811">
    <property type="entry name" value="Nudix"/>
    <property type="match status" value="1"/>
</dbReference>
<dbReference type="InterPro" id="IPR029033">
    <property type="entry name" value="His_PPase_superfam"/>
</dbReference>
<dbReference type="EMBL" id="FUKR01000050">
    <property type="protein sequence ID" value="SJN34382.1"/>
    <property type="molecule type" value="Genomic_DNA"/>
</dbReference>
<evidence type="ECO:0000313" key="5">
    <source>
        <dbReference type="EMBL" id="SJN34382.1"/>
    </source>
</evidence>
<dbReference type="CDD" id="cd03673">
    <property type="entry name" value="NUDIX_Ap6A_hydrolase"/>
    <property type="match status" value="1"/>
</dbReference>
<keyword evidence="2 3" id="KW-0378">Hydrolase</keyword>
<dbReference type="SUPFAM" id="SSF53254">
    <property type="entry name" value="Phosphoglycerate mutase-like"/>
    <property type="match status" value="1"/>
</dbReference>
<dbReference type="RefSeq" id="WP_087137328.1">
    <property type="nucleotide sequence ID" value="NZ_FUKR01000050.1"/>
</dbReference>
<evidence type="ECO:0000259" key="4">
    <source>
        <dbReference type="PROSITE" id="PS51462"/>
    </source>
</evidence>
<dbReference type="InterPro" id="IPR015797">
    <property type="entry name" value="NUDIX_hydrolase-like_dom_sf"/>
</dbReference>
<dbReference type="GO" id="GO:0004081">
    <property type="term" value="F:bis(5'-nucleosyl)-tetraphosphatase (asymmetrical) activity"/>
    <property type="evidence" value="ECO:0007669"/>
    <property type="project" value="TreeGrafter"/>
</dbReference>
<protein>
    <submittedName>
        <fullName evidence="5">MutT1</fullName>
    </submittedName>
</protein>
<dbReference type="PROSITE" id="PS00893">
    <property type="entry name" value="NUDIX_BOX"/>
    <property type="match status" value="1"/>
</dbReference>
<proteinExistence type="inferred from homology"/>
<gene>
    <name evidence="5" type="ORF">FM119_08965</name>
</gene>
<dbReference type="InterPro" id="IPR020084">
    <property type="entry name" value="NUDIX_hydrolase_CS"/>
</dbReference>
<dbReference type="GO" id="GO:0006167">
    <property type="term" value="P:AMP biosynthetic process"/>
    <property type="evidence" value="ECO:0007669"/>
    <property type="project" value="TreeGrafter"/>
</dbReference>